<reference evidence="3 4" key="1">
    <citation type="submission" date="2018-10" db="EMBL/GenBank/DDBJ databases">
        <title>Transmission dynamics of multidrug resistant bacteria on intensive care unit surfaces.</title>
        <authorList>
            <person name="D'Souza A.W."/>
            <person name="Potter R.F."/>
            <person name="Wallace M."/>
            <person name="Shupe A."/>
            <person name="Patel S."/>
            <person name="Sun S."/>
            <person name="Gul D."/>
            <person name="Kwon J.H."/>
            <person name="Andleeb S."/>
            <person name="Burnham C.-A.D."/>
            <person name="Dantas G."/>
        </authorList>
    </citation>
    <scope>NUCLEOTIDE SEQUENCE [LARGE SCALE GENOMIC DNA]</scope>
    <source>
        <strain evidence="3 4">WF_348</strain>
    </source>
</reference>
<gene>
    <name evidence="3" type="ORF">EGI89_15000</name>
</gene>
<proteinExistence type="predicted"/>
<dbReference type="RefSeq" id="WP_125350800.1">
    <property type="nucleotide sequence ID" value="NZ_JAIKTW010000027.1"/>
</dbReference>
<protein>
    <recommendedName>
        <fullName evidence="5">DUF4890 domain-containing protein</fullName>
    </recommendedName>
</protein>
<dbReference type="EMBL" id="RHPO01000060">
    <property type="protein sequence ID" value="RRT87328.1"/>
    <property type="molecule type" value="Genomic_DNA"/>
</dbReference>
<evidence type="ECO:0000256" key="2">
    <source>
        <dbReference type="SAM" id="SignalP"/>
    </source>
</evidence>
<evidence type="ECO:0000256" key="1">
    <source>
        <dbReference type="SAM" id="MobiDB-lite"/>
    </source>
</evidence>
<organism evidence="3 4">
    <name type="scientific">Empedobacter falsenii</name>
    <dbReference type="NCBI Taxonomy" id="343874"/>
    <lineage>
        <taxon>Bacteria</taxon>
        <taxon>Pseudomonadati</taxon>
        <taxon>Bacteroidota</taxon>
        <taxon>Flavobacteriia</taxon>
        <taxon>Flavobacteriales</taxon>
        <taxon>Weeksellaceae</taxon>
        <taxon>Empedobacter</taxon>
    </lineage>
</organism>
<evidence type="ECO:0000313" key="4">
    <source>
        <dbReference type="Proteomes" id="UP000267844"/>
    </source>
</evidence>
<feature type="compositionally biased region" description="Basic and acidic residues" evidence="1">
    <location>
        <begin position="28"/>
        <end position="48"/>
    </location>
</feature>
<dbReference type="AlphaFoldDB" id="A0A427BET0"/>
<feature type="compositionally biased region" description="Polar residues" evidence="1">
    <location>
        <begin position="17"/>
        <end position="27"/>
    </location>
</feature>
<sequence>MKKAFLLASIMMVMAVSAQQRPQQGERSGNRKEQRERPTVDQQLKKFDQYNLSSTQKKKVKSLLESRDSDMKKEFANRDKNSTQKGERGSRPEKGTNDFDIKLEKILDKNQFNQYKQDREKRMKSDKFSMHKKRDAKGNRPSSKCA</sequence>
<keyword evidence="2" id="KW-0732">Signal</keyword>
<feature type="signal peptide" evidence="2">
    <location>
        <begin position="1"/>
        <end position="18"/>
    </location>
</feature>
<dbReference type="Proteomes" id="UP000267844">
    <property type="component" value="Unassembled WGS sequence"/>
</dbReference>
<feature type="compositionally biased region" description="Basic and acidic residues" evidence="1">
    <location>
        <begin position="116"/>
        <end position="129"/>
    </location>
</feature>
<name>A0A427BET0_9FLAO</name>
<accession>A0A427BET0</accession>
<feature type="region of interest" description="Disordered" evidence="1">
    <location>
        <begin position="16"/>
        <end position="146"/>
    </location>
</feature>
<comment type="caution">
    <text evidence="3">The sequence shown here is derived from an EMBL/GenBank/DDBJ whole genome shotgun (WGS) entry which is preliminary data.</text>
</comment>
<evidence type="ECO:0000313" key="3">
    <source>
        <dbReference type="EMBL" id="RRT87328.1"/>
    </source>
</evidence>
<feature type="compositionally biased region" description="Basic and acidic residues" evidence="1">
    <location>
        <begin position="62"/>
        <end position="108"/>
    </location>
</feature>
<feature type="chain" id="PRO_5019352111" description="DUF4890 domain-containing protein" evidence="2">
    <location>
        <begin position="19"/>
        <end position="146"/>
    </location>
</feature>
<evidence type="ECO:0008006" key="5">
    <source>
        <dbReference type="Google" id="ProtNLM"/>
    </source>
</evidence>